<evidence type="ECO:0000256" key="4">
    <source>
        <dbReference type="ARBA" id="ARBA00023239"/>
    </source>
</evidence>
<dbReference type="InterPro" id="IPR003754">
    <property type="entry name" value="4pyrrol_synth_uPrphyn_synth"/>
</dbReference>
<dbReference type="Pfam" id="PF02602">
    <property type="entry name" value="HEM4"/>
    <property type="match status" value="1"/>
</dbReference>
<organism evidence="11 12">
    <name type="scientific">Exiguobacterium aurantiacum</name>
    <dbReference type="NCBI Taxonomy" id="33987"/>
    <lineage>
        <taxon>Bacteria</taxon>
        <taxon>Bacillati</taxon>
        <taxon>Bacillota</taxon>
        <taxon>Bacilli</taxon>
        <taxon>Bacillales</taxon>
        <taxon>Bacillales Family XII. Incertae Sedis</taxon>
        <taxon>Exiguobacterium</taxon>
    </lineage>
</organism>
<dbReference type="EC" id="4.2.1.75" evidence="3 9"/>
<dbReference type="RefSeq" id="WP_255176718.1">
    <property type="nucleotide sequence ID" value="NZ_CP101462.1"/>
</dbReference>
<name>A0ABY5FKL5_9BACL</name>
<dbReference type="InterPro" id="IPR039793">
    <property type="entry name" value="UROS/Hem4"/>
</dbReference>
<dbReference type="Gene3D" id="3.40.50.10090">
    <property type="match status" value="2"/>
</dbReference>
<keyword evidence="4 9" id="KW-0456">Lyase</keyword>
<dbReference type="Proteomes" id="UP001060325">
    <property type="component" value="Chromosome"/>
</dbReference>
<dbReference type="PANTHER" id="PTHR38042">
    <property type="entry name" value="UROPORPHYRINOGEN-III SYNTHASE, CHLOROPLASTIC"/>
    <property type="match status" value="1"/>
</dbReference>
<evidence type="ECO:0000256" key="7">
    <source>
        <dbReference type="ARBA" id="ARBA00040167"/>
    </source>
</evidence>
<proteinExistence type="inferred from homology"/>
<dbReference type="InterPro" id="IPR036108">
    <property type="entry name" value="4pyrrol_syn_uPrphyn_synt_sf"/>
</dbReference>
<dbReference type="CDD" id="cd06578">
    <property type="entry name" value="HemD"/>
    <property type="match status" value="1"/>
</dbReference>
<comment type="pathway">
    <text evidence="1 9">Porphyrin-containing compound metabolism; protoporphyrin-IX biosynthesis; coproporphyrinogen-III from 5-aminolevulinate: step 3/4.</text>
</comment>
<gene>
    <name evidence="11" type="ORF">NMQ00_10950</name>
</gene>
<evidence type="ECO:0000256" key="2">
    <source>
        <dbReference type="ARBA" id="ARBA00008133"/>
    </source>
</evidence>
<evidence type="ECO:0000256" key="8">
    <source>
        <dbReference type="ARBA" id="ARBA00048617"/>
    </source>
</evidence>
<comment type="similarity">
    <text evidence="2 9">Belongs to the uroporphyrinogen-III synthase family.</text>
</comment>
<comment type="function">
    <text evidence="6 9">Catalyzes cyclization of the linear tetrapyrrole, hydroxymethylbilane, to the macrocyclic uroporphyrinogen III.</text>
</comment>
<keyword evidence="5 9" id="KW-0627">Porphyrin biosynthesis</keyword>
<evidence type="ECO:0000256" key="1">
    <source>
        <dbReference type="ARBA" id="ARBA00004772"/>
    </source>
</evidence>
<reference evidence="11" key="1">
    <citation type="submission" date="2022-07" db="EMBL/GenBank/DDBJ databases">
        <title>Complete genome of CX2.</title>
        <authorList>
            <person name="Cao G."/>
        </authorList>
    </citation>
    <scope>NUCLEOTIDE SEQUENCE</scope>
    <source>
        <strain evidence="11">CX2</strain>
    </source>
</reference>
<evidence type="ECO:0000256" key="6">
    <source>
        <dbReference type="ARBA" id="ARBA00037589"/>
    </source>
</evidence>
<sequence length="239" mass="26720">MWQTIFLDAAGAKFSPRSMRDVWYTGTKRLTATQRARLAASGLSVHHVPLIETRLTHSQIPIHTFDWLVVTSQTAVPALRDVPRDVRVAAVGEKTKQALEAVGFTVSLMPETYTGEALFRDLKNVVQADEIVLFARGDLANTDHMKQLENVHDWVVYETIGRELTDTEVEALENVDALLVLSPSAVQALTPYLEHFHGTWYAIGEVTERAVREVSTLPVRVPECYTMDALIQCIGEDFS</sequence>
<protein>
    <recommendedName>
        <fullName evidence="7 9">Uroporphyrinogen-III synthase</fullName>
        <ecNumber evidence="3 9">4.2.1.75</ecNumber>
    </recommendedName>
</protein>
<keyword evidence="12" id="KW-1185">Reference proteome</keyword>
<accession>A0ABY5FKL5</accession>
<evidence type="ECO:0000313" key="12">
    <source>
        <dbReference type="Proteomes" id="UP001060325"/>
    </source>
</evidence>
<evidence type="ECO:0000256" key="9">
    <source>
        <dbReference type="RuleBase" id="RU366031"/>
    </source>
</evidence>
<dbReference type="SUPFAM" id="SSF69618">
    <property type="entry name" value="HemD-like"/>
    <property type="match status" value="1"/>
</dbReference>
<evidence type="ECO:0000313" key="11">
    <source>
        <dbReference type="EMBL" id="UTT42071.1"/>
    </source>
</evidence>
<dbReference type="EMBL" id="CP101462">
    <property type="protein sequence ID" value="UTT42071.1"/>
    <property type="molecule type" value="Genomic_DNA"/>
</dbReference>
<comment type="catalytic activity">
    <reaction evidence="8 9">
        <text>hydroxymethylbilane = uroporphyrinogen III + H2O</text>
        <dbReference type="Rhea" id="RHEA:18965"/>
        <dbReference type="ChEBI" id="CHEBI:15377"/>
        <dbReference type="ChEBI" id="CHEBI:57308"/>
        <dbReference type="ChEBI" id="CHEBI:57845"/>
        <dbReference type="EC" id="4.2.1.75"/>
    </reaction>
</comment>
<evidence type="ECO:0000259" key="10">
    <source>
        <dbReference type="Pfam" id="PF02602"/>
    </source>
</evidence>
<evidence type="ECO:0000256" key="5">
    <source>
        <dbReference type="ARBA" id="ARBA00023244"/>
    </source>
</evidence>
<dbReference type="PANTHER" id="PTHR38042:SF1">
    <property type="entry name" value="UROPORPHYRINOGEN-III SYNTHASE, CHLOROPLASTIC"/>
    <property type="match status" value="1"/>
</dbReference>
<feature type="domain" description="Tetrapyrrole biosynthesis uroporphyrinogen III synthase" evidence="10">
    <location>
        <begin position="36"/>
        <end position="232"/>
    </location>
</feature>
<evidence type="ECO:0000256" key="3">
    <source>
        <dbReference type="ARBA" id="ARBA00013109"/>
    </source>
</evidence>